<dbReference type="RefSeq" id="WP_191140316.1">
    <property type="nucleotide sequence ID" value="NZ_JACXAG020000005.1"/>
</dbReference>
<comment type="caution">
    <text evidence="1">The sequence shown here is derived from an EMBL/GenBank/DDBJ whole genome shotgun (WGS) entry which is preliminary data.</text>
</comment>
<name>A0A926RUB0_9BACL</name>
<sequence>MNEKNVSFKPFSMDTIDPKAEIDALFIMPEYVTKAAESEYAEIYHKLPYPIFWMDSKKPHYAFTEPDLNLENAPGNFNYYAYGYLYQDKQRGAKGWSIGLDNHEKNEENIREAFSNIFKIIIDEKEKGGIFHQ</sequence>
<evidence type="ECO:0000313" key="2">
    <source>
        <dbReference type="Proteomes" id="UP000661691"/>
    </source>
</evidence>
<protein>
    <submittedName>
        <fullName evidence="1">Uncharacterized protein</fullName>
    </submittedName>
</protein>
<accession>A0A926RUB0</accession>
<dbReference type="AlphaFoldDB" id="A0A926RUB0"/>
<evidence type="ECO:0000313" key="1">
    <source>
        <dbReference type="EMBL" id="MBD1372733.1"/>
    </source>
</evidence>
<gene>
    <name evidence="1" type="ORF">IC620_10230</name>
</gene>
<keyword evidence="2" id="KW-1185">Reference proteome</keyword>
<organism evidence="1 2">
    <name type="scientific">Polycladospora coralii</name>
    <dbReference type="NCBI Taxonomy" id="2771432"/>
    <lineage>
        <taxon>Bacteria</taxon>
        <taxon>Bacillati</taxon>
        <taxon>Bacillota</taxon>
        <taxon>Bacilli</taxon>
        <taxon>Bacillales</taxon>
        <taxon>Thermoactinomycetaceae</taxon>
        <taxon>Polycladospora</taxon>
    </lineage>
</organism>
<reference evidence="1" key="1">
    <citation type="submission" date="2020-09" db="EMBL/GenBank/DDBJ databases">
        <title>A novel bacterium of genus Hazenella, isolated from South China Sea.</title>
        <authorList>
            <person name="Huang H."/>
            <person name="Mo K."/>
            <person name="Hu Y."/>
        </authorList>
    </citation>
    <scope>NUCLEOTIDE SEQUENCE</scope>
    <source>
        <strain evidence="1">IB182357</strain>
    </source>
</reference>
<proteinExistence type="predicted"/>
<dbReference type="EMBL" id="JACXAH010000013">
    <property type="protein sequence ID" value="MBD1372733.1"/>
    <property type="molecule type" value="Genomic_DNA"/>
</dbReference>
<dbReference type="Proteomes" id="UP000661691">
    <property type="component" value="Unassembled WGS sequence"/>
</dbReference>